<dbReference type="Pfam" id="PF01648">
    <property type="entry name" value="ACPS"/>
    <property type="match status" value="1"/>
</dbReference>
<proteinExistence type="inferred from homology"/>
<evidence type="ECO:0000313" key="6">
    <source>
        <dbReference type="Proteomes" id="UP000294360"/>
    </source>
</evidence>
<dbReference type="OrthoDB" id="9808281at2"/>
<dbReference type="RefSeq" id="WP_134486266.1">
    <property type="nucleotide sequence ID" value="NZ_CP139089.1"/>
</dbReference>
<reference evidence="5 6" key="1">
    <citation type="submission" date="2019-03" db="EMBL/GenBank/DDBJ databases">
        <authorList>
            <person name="Kox A.R. M."/>
        </authorList>
    </citation>
    <scope>NUCLEOTIDE SEQUENCE [LARGE SCALE GENOMIC DNA]</scope>
    <source>
        <strain evidence="5">MTUNDRAET4 annotated genome</strain>
    </source>
</reference>
<dbReference type="InterPro" id="IPR008278">
    <property type="entry name" value="4-PPantetheinyl_Trfase_dom"/>
</dbReference>
<dbReference type="GO" id="GO:0005829">
    <property type="term" value="C:cytosol"/>
    <property type="evidence" value="ECO:0007669"/>
    <property type="project" value="TreeGrafter"/>
</dbReference>
<dbReference type="GO" id="GO:0000287">
    <property type="term" value="F:magnesium ion binding"/>
    <property type="evidence" value="ECO:0007669"/>
    <property type="project" value="InterPro"/>
</dbReference>
<dbReference type="GO" id="GO:0019878">
    <property type="term" value="P:lysine biosynthetic process via aminoadipic acid"/>
    <property type="evidence" value="ECO:0007669"/>
    <property type="project" value="TreeGrafter"/>
</dbReference>
<protein>
    <submittedName>
        <fullName evidence="5">4'-phosphopantetheinyl transferase</fullName>
    </submittedName>
</protein>
<evidence type="ECO:0000256" key="1">
    <source>
        <dbReference type="ARBA" id="ARBA00010990"/>
    </source>
</evidence>
<dbReference type="Proteomes" id="UP000294360">
    <property type="component" value="Chromosome"/>
</dbReference>
<dbReference type="InterPro" id="IPR037143">
    <property type="entry name" value="4-PPantetheinyl_Trfase_dom_sf"/>
</dbReference>
<accession>A0A4U8YU39</accession>
<gene>
    <name evidence="5" type="ORF">MTUNDRAET4_0343</name>
</gene>
<dbReference type="EMBL" id="LR536450">
    <property type="protein sequence ID" value="VFU07236.1"/>
    <property type="molecule type" value="Genomic_DNA"/>
</dbReference>
<keyword evidence="2 5" id="KW-0808">Transferase</keyword>
<evidence type="ECO:0000259" key="3">
    <source>
        <dbReference type="Pfam" id="PF01648"/>
    </source>
</evidence>
<organism evidence="5 6">
    <name type="scientific">Methylocella tundrae</name>
    <dbReference type="NCBI Taxonomy" id="227605"/>
    <lineage>
        <taxon>Bacteria</taxon>
        <taxon>Pseudomonadati</taxon>
        <taxon>Pseudomonadota</taxon>
        <taxon>Alphaproteobacteria</taxon>
        <taxon>Hyphomicrobiales</taxon>
        <taxon>Beijerinckiaceae</taxon>
        <taxon>Methylocella</taxon>
    </lineage>
</organism>
<dbReference type="KEGG" id="mtun:MTUNDRAET4_0343"/>
<dbReference type="SUPFAM" id="SSF56214">
    <property type="entry name" value="4'-phosphopantetheinyl transferase"/>
    <property type="match status" value="2"/>
</dbReference>
<evidence type="ECO:0000313" key="5">
    <source>
        <dbReference type="EMBL" id="VFU07236.1"/>
    </source>
</evidence>
<dbReference type="InterPro" id="IPR050559">
    <property type="entry name" value="P-Pant_transferase_sf"/>
</dbReference>
<feature type="domain" description="4'-phosphopantetheinyl transferase" evidence="3">
    <location>
        <begin position="119"/>
        <end position="226"/>
    </location>
</feature>
<dbReference type="PANTHER" id="PTHR12215">
    <property type="entry name" value="PHOSPHOPANTETHEINE TRANSFERASE"/>
    <property type="match status" value="1"/>
</dbReference>
<feature type="domain" description="4'-phosphopantetheinyl transferase N-terminal" evidence="4">
    <location>
        <begin position="36"/>
        <end position="112"/>
    </location>
</feature>
<evidence type="ECO:0000256" key="2">
    <source>
        <dbReference type="ARBA" id="ARBA00022679"/>
    </source>
</evidence>
<evidence type="ECO:0000259" key="4">
    <source>
        <dbReference type="Pfam" id="PF22624"/>
    </source>
</evidence>
<name>A0A4U8YU39_METTU</name>
<dbReference type="AlphaFoldDB" id="A0A4U8YU39"/>
<sequence length="229" mass="25307">MQHKASAGLQKIESPAATVELWLVDVGGSARLSESALVLSGDEIERANRFYRAEDRARFMLTRAALRRVLADASGRRPEDLAFSIGPFGKPVLAGREDLHFNVSHSSALALIGLSPLRPIGVDIELMRENIDELALAEAFFCEDEHRFLKNLEGAVQLDAFYKIWTCKEAVLKAFGVGITAYLKDFLVELSPQRLDIRPQHNCFTPALAQVRVESLEVPAEYAATLALT</sequence>
<comment type="similarity">
    <text evidence="1">Belongs to the P-Pant transferase superfamily. Gsp/Sfp/HetI/AcpT family.</text>
</comment>
<dbReference type="PANTHER" id="PTHR12215:SF10">
    <property type="entry name" value="L-AMINOADIPATE-SEMIALDEHYDE DEHYDROGENASE-PHOSPHOPANTETHEINYL TRANSFERASE"/>
    <property type="match status" value="1"/>
</dbReference>
<dbReference type="Pfam" id="PF22624">
    <property type="entry name" value="AASDHPPT_N"/>
    <property type="match status" value="1"/>
</dbReference>
<dbReference type="InterPro" id="IPR055066">
    <property type="entry name" value="AASDHPPT_N"/>
</dbReference>
<dbReference type="Gene3D" id="3.90.470.20">
    <property type="entry name" value="4'-phosphopantetheinyl transferase domain"/>
    <property type="match status" value="2"/>
</dbReference>
<dbReference type="GO" id="GO:0008897">
    <property type="term" value="F:holo-[acyl-carrier-protein] synthase activity"/>
    <property type="evidence" value="ECO:0007669"/>
    <property type="project" value="InterPro"/>
</dbReference>